<protein>
    <submittedName>
        <fullName evidence="1">Uncharacterized protein</fullName>
    </submittedName>
</protein>
<sequence length="14" mass="1717">MVLRIFGKSKHYTH</sequence>
<dbReference type="EMBL" id="GBRH01243894">
    <property type="protein sequence ID" value="JAD54001.1"/>
    <property type="molecule type" value="Transcribed_RNA"/>
</dbReference>
<evidence type="ECO:0000313" key="1">
    <source>
        <dbReference type="EMBL" id="JAD54001.1"/>
    </source>
</evidence>
<name>A0A0A9AS96_ARUDO</name>
<organism evidence="1">
    <name type="scientific">Arundo donax</name>
    <name type="common">Giant reed</name>
    <name type="synonym">Donax arundinaceus</name>
    <dbReference type="NCBI Taxonomy" id="35708"/>
    <lineage>
        <taxon>Eukaryota</taxon>
        <taxon>Viridiplantae</taxon>
        <taxon>Streptophyta</taxon>
        <taxon>Embryophyta</taxon>
        <taxon>Tracheophyta</taxon>
        <taxon>Spermatophyta</taxon>
        <taxon>Magnoliopsida</taxon>
        <taxon>Liliopsida</taxon>
        <taxon>Poales</taxon>
        <taxon>Poaceae</taxon>
        <taxon>PACMAD clade</taxon>
        <taxon>Arundinoideae</taxon>
        <taxon>Arundineae</taxon>
        <taxon>Arundo</taxon>
    </lineage>
</organism>
<accession>A0A0A9AS96</accession>
<proteinExistence type="predicted"/>
<reference evidence="1" key="2">
    <citation type="journal article" date="2015" name="Data Brief">
        <title>Shoot transcriptome of the giant reed, Arundo donax.</title>
        <authorList>
            <person name="Barrero R.A."/>
            <person name="Guerrero F.D."/>
            <person name="Moolhuijzen P."/>
            <person name="Goolsby J.A."/>
            <person name="Tidwell J."/>
            <person name="Bellgard S.E."/>
            <person name="Bellgard M.I."/>
        </authorList>
    </citation>
    <scope>NUCLEOTIDE SEQUENCE</scope>
    <source>
        <tissue evidence="1">Shoot tissue taken approximately 20 cm above the soil surface</tissue>
    </source>
</reference>
<reference evidence="1" key="1">
    <citation type="submission" date="2014-09" db="EMBL/GenBank/DDBJ databases">
        <authorList>
            <person name="Magalhaes I.L.F."/>
            <person name="Oliveira U."/>
            <person name="Santos F.R."/>
            <person name="Vidigal T.H.D.A."/>
            <person name="Brescovit A.D."/>
            <person name="Santos A.J."/>
        </authorList>
    </citation>
    <scope>NUCLEOTIDE SEQUENCE</scope>
    <source>
        <tissue evidence="1">Shoot tissue taken approximately 20 cm above the soil surface</tissue>
    </source>
</reference>